<evidence type="ECO:0000259" key="2">
    <source>
        <dbReference type="PROSITE" id="PS50048"/>
    </source>
</evidence>
<dbReference type="SMART" id="SM00066">
    <property type="entry name" value="GAL4"/>
    <property type="match status" value="1"/>
</dbReference>
<dbReference type="Pfam" id="PF00172">
    <property type="entry name" value="Zn_clus"/>
    <property type="match status" value="1"/>
</dbReference>
<dbReference type="Proteomes" id="UP000745764">
    <property type="component" value="Unassembled WGS sequence"/>
</dbReference>
<reference evidence="3" key="1">
    <citation type="submission" date="2020-06" db="EMBL/GenBank/DDBJ databases">
        <authorList>
            <person name="Onetto C."/>
        </authorList>
    </citation>
    <scope>NUCLEOTIDE SEQUENCE</scope>
</reference>
<feature type="domain" description="Zn(2)-C6 fungal-type" evidence="2">
    <location>
        <begin position="13"/>
        <end position="43"/>
    </location>
</feature>
<dbReference type="EMBL" id="CAINUL010000006">
    <property type="protein sequence ID" value="CAD0110336.1"/>
    <property type="molecule type" value="Genomic_DNA"/>
</dbReference>
<comment type="caution">
    <text evidence="3">The sequence shown here is derived from an EMBL/GenBank/DDBJ whole genome shotgun (WGS) entry which is preliminary data.</text>
</comment>
<dbReference type="CDD" id="cd00067">
    <property type="entry name" value="GAL4"/>
    <property type="match status" value="1"/>
</dbReference>
<organism evidence="3 4">
    <name type="scientific">Aureobasidium uvarum</name>
    <dbReference type="NCBI Taxonomy" id="2773716"/>
    <lineage>
        <taxon>Eukaryota</taxon>
        <taxon>Fungi</taxon>
        <taxon>Dikarya</taxon>
        <taxon>Ascomycota</taxon>
        <taxon>Pezizomycotina</taxon>
        <taxon>Dothideomycetes</taxon>
        <taxon>Dothideomycetidae</taxon>
        <taxon>Dothideales</taxon>
        <taxon>Saccotheciaceae</taxon>
        <taxon>Aureobasidium</taxon>
    </lineage>
</organism>
<sequence length="211" mass="23224">MKPRKTHLKSRTGCATCRARRIKCDESKPQCINCTRRQVRCDFLGAASSSQSSPGESSHQVARILHALSDSDADSAVEPEPDSLLRLFPTDCPDLSKQERFLMAHLCGISDSLVAGGMDNLDFGLSLLPDACALASTHLAFLTQSSSIIHLAYYYKCLALRGLRESLRVLNQDNVDAMLAASYLLSWQASQSQEFMQIMKGVDLVCRILPN</sequence>
<dbReference type="GO" id="GO:0008270">
    <property type="term" value="F:zinc ion binding"/>
    <property type="evidence" value="ECO:0007669"/>
    <property type="project" value="InterPro"/>
</dbReference>
<keyword evidence="1" id="KW-0539">Nucleus</keyword>
<evidence type="ECO:0000313" key="3">
    <source>
        <dbReference type="EMBL" id="CAD0110336.1"/>
    </source>
</evidence>
<keyword evidence="4" id="KW-1185">Reference proteome</keyword>
<dbReference type="InterPro" id="IPR001138">
    <property type="entry name" value="Zn2Cys6_DnaBD"/>
</dbReference>
<dbReference type="PANTHER" id="PTHR47657:SF7">
    <property type="entry name" value="STEROL REGULATORY ELEMENT-BINDING PROTEIN ECM22"/>
    <property type="match status" value="1"/>
</dbReference>
<accession>A0A9N8KEJ5</accession>
<name>A0A9N8KEJ5_9PEZI</name>
<dbReference type="OrthoDB" id="1924260at2759"/>
<dbReference type="GO" id="GO:0000981">
    <property type="term" value="F:DNA-binding transcription factor activity, RNA polymerase II-specific"/>
    <property type="evidence" value="ECO:0007669"/>
    <property type="project" value="InterPro"/>
</dbReference>
<dbReference type="PROSITE" id="PS00463">
    <property type="entry name" value="ZN2_CY6_FUNGAL_1"/>
    <property type="match status" value="1"/>
</dbReference>
<evidence type="ECO:0000313" key="4">
    <source>
        <dbReference type="Proteomes" id="UP000745764"/>
    </source>
</evidence>
<proteinExistence type="predicted"/>
<evidence type="ECO:0000256" key="1">
    <source>
        <dbReference type="ARBA" id="ARBA00023242"/>
    </source>
</evidence>
<dbReference type="AlphaFoldDB" id="A0A9N8KEJ5"/>
<dbReference type="Gene3D" id="4.10.240.10">
    <property type="entry name" value="Zn(2)-C6 fungal-type DNA-binding domain"/>
    <property type="match status" value="1"/>
</dbReference>
<feature type="non-terminal residue" evidence="3">
    <location>
        <position position="211"/>
    </location>
</feature>
<dbReference type="SUPFAM" id="SSF57701">
    <property type="entry name" value="Zn2/Cys6 DNA-binding domain"/>
    <property type="match status" value="1"/>
</dbReference>
<protein>
    <recommendedName>
        <fullName evidence="2">Zn(2)-C6 fungal-type domain-containing protein</fullName>
    </recommendedName>
</protein>
<dbReference type="InterPro" id="IPR052400">
    <property type="entry name" value="Zn2-C6_fungal_TF"/>
</dbReference>
<dbReference type="InterPro" id="IPR036864">
    <property type="entry name" value="Zn2-C6_fun-type_DNA-bd_sf"/>
</dbReference>
<dbReference type="PROSITE" id="PS50048">
    <property type="entry name" value="ZN2_CY6_FUNGAL_2"/>
    <property type="match status" value="1"/>
</dbReference>
<gene>
    <name evidence="3" type="ORF">AWRI4620_LOCUS4591</name>
</gene>
<dbReference type="PANTHER" id="PTHR47657">
    <property type="entry name" value="STEROL REGULATORY ELEMENT-BINDING PROTEIN ECM22"/>
    <property type="match status" value="1"/>
</dbReference>